<dbReference type="Pfam" id="PF01329">
    <property type="entry name" value="Pterin_4a"/>
    <property type="match status" value="1"/>
</dbReference>
<proteinExistence type="inferred from homology"/>
<dbReference type="AlphaFoldDB" id="A0A4E9DZQ1"/>
<organism evidence="7">
    <name type="scientific">Gibberella zeae</name>
    <name type="common">Wheat head blight fungus</name>
    <name type="synonym">Fusarium graminearum</name>
    <dbReference type="NCBI Taxonomy" id="5518"/>
    <lineage>
        <taxon>Eukaryota</taxon>
        <taxon>Fungi</taxon>
        <taxon>Dikarya</taxon>
        <taxon>Ascomycota</taxon>
        <taxon>Pezizomycotina</taxon>
        <taxon>Sordariomycetes</taxon>
        <taxon>Hypocreomycetidae</taxon>
        <taxon>Hypocreales</taxon>
        <taxon>Nectriaceae</taxon>
        <taxon>Fusarium</taxon>
    </lineage>
</organism>
<accession>A0A4E9DZQ1</accession>
<dbReference type="GO" id="GO:0008124">
    <property type="term" value="F:4-alpha-hydroxytetrahydrobiopterin dehydratase activity"/>
    <property type="evidence" value="ECO:0007669"/>
    <property type="project" value="UniProtKB-EC"/>
</dbReference>
<dbReference type="SUPFAM" id="SSF55248">
    <property type="entry name" value="PCD-like"/>
    <property type="match status" value="1"/>
</dbReference>
<sequence>MSMRLLVGTHQPTNKSVCEKYFQSCLSLHSRLSPSNPFSLINQPTIIGKFNSSLPTMRPIQTSARLPSLFRFASSMAQPRFSAGTDSASVTPALNALLTSEGGRWTLAKDGTALERQFKFKTFGKTWDFMTGVSLQCKIKNHHPEWSNVYNTTFIRWTTHNPAGLSDKDIAMAAQCDALAAQLGELPPEPETLSTAEVGDQSCAISGLADQAAGAAGDCCTPKRK</sequence>
<evidence type="ECO:0000256" key="4">
    <source>
        <dbReference type="ARBA" id="ARBA00023239"/>
    </source>
</evidence>
<dbReference type="InterPro" id="IPR036428">
    <property type="entry name" value="PCD_sf"/>
</dbReference>
<dbReference type="EC" id="4.2.1.96" evidence="3"/>
<name>A0A4E9DZQ1_GIBZA</name>
<evidence type="ECO:0000256" key="1">
    <source>
        <dbReference type="ARBA" id="ARBA00001554"/>
    </source>
</evidence>
<dbReference type="PANTHER" id="PTHR12599">
    <property type="entry name" value="PTERIN-4-ALPHA-CARBINOLAMINE DEHYDRATASE"/>
    <property type="match status" value="1"/>
</dbReference>
<dbReference type="PANTHER" id="PTHR12599:SF0">
    <property type="entry name" value="PTERIN-4-ALPHA-CARBINOLAMINE DEHYDRATASE"/>
    <property type="match status" value="1"/>
</dbReference>
<dbReference type="Gene3D" id="3.30.1360.20">
    <property type="entry name" value="Transcriptional coactivator/pterin dehydratase"/>
    <property type="match status" value="1"/>
</dbReference>
<reference evidence="7" key="1">
    <citation type="submission" date="2019-04" db="EMBL/GenBank/DDBJ databases">
        <authorList>
            <person name="Melise S."/>
            <person name="Noan J."/>
            <person name="Okalmin O."/>
        </authorList>
    </citation>
    <scope>NUCLEOTIDE SEQUENCE</scope>
    <source>
        <strain evidence="7">FN9</strain>
    </source>
</reference>
<evidence type="ECO:0000256" key="5">
    <source>
        <dbReference type="ARBA" id="ARBA00030497"/>
    </source>
</evidence>
<comment type="similarity">
    <text evidence="2">Belongs to the pterin-4-alpha-carbinolamine dehydratase family.</text>
</comment>
<dbReference type="EMBL" id="CAJPIJ010000088">
    <property type="protein sequence ID" value="CAG1971082.1"/>
    <property type="molecule type" value="Genomic_DNA"/>
</dbReference>
<gene>
    <name evidence="7" type="ORF">FUG_LOCUS350166</name>
    <name evidence="6" type="ORF">MDCFG202_LOCUS92649</name>
</gene>
<dbReference type="Proteomes" id="UP000746612">
    <property type="component" value="Unassembled WGS sequence"/>
</dbReference>
<evidence type="ECO:0000256" key="3">
    <source>
        <dbReference type="ARBA" id="ARBA00013252"/>
    </source>
</evidence>
<dbReference type="CDD" id="cd00488">
    <property type="entry name" value="PCD_DCoH"/>
    <property type="match status" value="1"/>
</dbReference>
<dbReference type="GO" id="GO:0006729">
    <property type="term" value="P:tetrahydrobiopterin biosynthetic process"/>
    <property type="evidence" value="ECO:0007669"/>
    <property type="project" value="InterPro"/>
</dbReference>
<evidence type="ECO:0000313" key="6">
    <source>
        <dbReference type="EMBL" id="CAG1971082.1"/>
    </source>
</evidence>
<evidence type="ECO:0000256" key="2">
    <source>
        <dbReference type="ARBA" id="ARBA00006472"/>
    </source>
</evidence>
<comment type="catalytic activity">
    <reaction evidence="1">
        <text>(4aS,6R)-4a-hydroxy-L-erythro-5,6,7,8-tetrahydrobiopterin = (6R)-L-erythro-6,7-dihydrobiopterin + H2O</text>
        <dbReference type="Rhea" id="RHEA:11920"/>
        <dbReference type="ChEBI" id="CHEBI:15377"/>
        <dbReference type="ChEBI" id="CHEBI:15642"/>
        <dbReference type="ChEBI" id="CHEBI:43120"/>
        <dbReference type="EC" id="4.2.1.96"/>
    </reaction>
</comment>
<dbReference type="InterPro" id="IPR001533">
    <property type="entry name" value="Pterin_deHydtase"/>
</dbReference>
<reference evidence="6" key="2">
    <citation type="submission" date="2021-03" db="EMBL/GenBank/DDBJ databases">
        <authorList>
            <person name="Alouane T."/>
            <person name="Langin T."/>
            <person name="Bonhomme L."/>
        </authorList>
    </citation>
    <scope>NUCLEOTIDE SEQUENCE</scope>
    <source>
        <strain evidence="6">MDC_Fg202</strain>
    </source>
</reference>
<evidence type="ECO:0000313" key="7">
    <source>
        <dbReference type="EMBL" id="VIO59499.1"/>
    </source>
</evidence>
<dbReference type="EMBL" id="CAAKMV010000140">
    <property type="protein sequence ID" value="VIO59499.1"/>
    <property type="molecule type" value="Genomic_DNA"/>
</dbReference>
<protein>
    <recommendedName>
        <fullName evidence="3">4a-hydroxytetrahydrobiopterin dehydratase</fullName>
        <ecNumber evidence="3">4.2.1.96</ecNumber>
    </recommendedName>
    <alternativeName>
        <fullName evidence="5">4-alpha-hydroxy-tetrahydropterin dehydratase</fullName>
    </alternativeName>
</protein>
<keyword evidence="4" id="KW-0456">Lyase</keyword>